<reference evidence="7" key="1">
    <citation type="submission" date="2022-01" db="EMBL/GenBank/DDBJ databases">
        <title>Collection of gut derived symbiotic bacterial strains cultured from healthy donors.</title>
        <authorList>
            <person name="Lin H."/>
            <person name="Kohout C."/>
            <person name="Waligurski E."/>
            <person name="Pamer E.G."/>
        </authorList>
    </citation>
    <scope>NUCLEOTIDE SEQUENCE</scope>
    <source>
        <strain evidence="7">DFI.7.46</strain>
    </source>
</reference>
<dbReference type="GO" id="GO:0006313">
    <property type="term" value="P:DNA transposition"/>
    <property type="evidence" value="ECO:0007669"/>
    <property type="project" value="InterPro"/>
</dbReference>
<evidence type="ECO:0000259" key="6">
    <source>
        <dbReference type="Pfam" id="PF10551"/>
    </source>
</evidence>
<evidence type="ECO:0000313" key="7">
    <source>
        <dbReference type="EMBL" id="MCG4618748.1"/>
    </source>
</evidence>
<keyword evidence="4" id="KW-0238">DNA-binding</keyword>
<dbReference type="Pfam" id="PF10551">
    <property type="entry name" value="MULE"/>
    <property type="match status" value="1"/>
</dbReference>
<name>A0AAJ1BD81_9ACTO</name>
<evidence type="ECO:0000256" key="3">
    <source>
        <dbReference type="ARBA" id="ARBA00022578"/>
    </source>
</evidence>
<accession>A0AAJ1BD81</accession>
<comment type="similarity">
    <text evidence="2">Belongs to the transposase mutator family.</text>
</comment>
<dbReference type="InterPro" id="IPR001207">
    <property type="entry name" value="Transposase_mutator"/>
</dbReference>
<gene>
    <name evidence="7" type="ORF">L0M99_09685</name>
</gene>
<organism evidence="7 8">
    <name type="scientific">Varibaculum cambriense</name>
    <dbReference type="NCBI Taxonomy" id="184870"/>
    <lineage>
        <taxon>Bacteria</taxon>
        <taxon>Bacillati</taxon>
        <taxon>Actinomycetota</taxon>
        <taxon>Actinomycetes</taxon>
        <taxon>Actinomycetales</taxon>
        <taxon>Actinomycetaceae</taxon>
        <taxon>Varibaculum</taxon>
    </lineage>
</organism>
<dbReference type="AlphaFoldDB" id="A0AAJ1BD81"/>
<comment type="caution">
    <text evidence="7">The sequence shown here is derived from an EMBL/GenBank/DDBJ whole genome shotgun (WGS) entry which is preliminary data.</text>
</comment>
<keyword evidence="3" id="KW-0815">Transposition</keyword>
<dbReference type="NCBIfam" id="NF033544">
    <property type="entry name" value="transpos_IS1249"/>
    <property type="match status" value="1"/>
</dbReference>
<dbReference type="PROSITE" id="PS01007">
    <property type="entry name" value="TRANSPOSASE_MUTATOR"/>
    <property type="match status" value="1"/>
</dbReference>
<proteinExistence type="inferred from homology"/>
<dbReference type="GO" id="GO:0004803">
    <property type="term" value="F:transposase activity"/>
    <property type="evidence" value="ECO:0007669"/>
    <property type="project" value="InterPro"/>
</dbReference>
<keyword evidence="5" id="KW-0233">DNA recombination</keyword>
<dbReference type="Proteomes" id="UP001200537">
    <property type="component" value="Unassembled WGS sequence"/>
</dbReference>
<evidence type="ECO:0000256" key="1">
    <source>
        <dbReference type="ARBA" id="ARBA00002190"/>
    </source>
</evidence>
<dbReference type="GO" id="GO:0003677">
    <property type="term" value="F:DNA binding"/>
    <property type="evidence" value="ECO:0007669"/>
    <property type="project" value="UniProtKB-KW"/>
</dbReference>
<feature type="non-terminal residue" evidence="7">
    <location>
        <position position="347"/>
    </location>
</feature>
<feature type="domain" description="MULE transposase" evidence="6">
    <location>
        <begin position="122"/>
        <end position="180"/>
    </location>
</feature>
<dbReference type="RefSeq" id="WP_238128453.1">
    <property type="nucleotide sequence ID" value="NZ_JAKNHJ010000031.1"/>
</dbReference>
<dbReference type="InterPro" id="IPR048004">
    <property type="entry name" value="IS1249_transpos"/>
</dbReference>
<comment type="function">
    <text evidence="1">Required for the transposition of the insertion element.</text>
</comment>
<evidence type="ECO:0000256" key="2">
    <source>
        <dbReference type="ARBA" id="ARBA00010961"/>
    </source>
</evidence>
<protein>
    <submittedName>
        <fullName evidence="7">IS1249 family transposase</fullName>
    </submittedName>
</protein>
<sequence>MKSACNRPVCGVCGEKLVKNGRTSAGRTRWRCLACGASTVKSRPDISARAQADLFIKWLLEGYSIKQLGIAKTSFATKTAWCWKVRVPKPQVTGEIYDQILLDGIYLPYNWCLITATNGKRIIDWQWCQRENAPAYQALMNRLPPPQVVVTDGGAGIRKALRNTWPKTRVQRCLFHVKTNTITDLTRRPKTAAGKALLALTNQLLTINTPQEAANWIRLLHQWHQLYQEFINEKTYSTNPNGKTHWWWTHERLRRGYKRLERLSRSENLFTYLEPEFANNNIHRTTNQLEGGINAPIRRLLNTHRGLSEPHMKKAIQWLINQKSIDPTDPVKYLTTQHKHLDQEKLS</sequence>
<evidence type="ECO:0000313" key="8">
    <source>
        <dbReference type="Proteomes" id="UP001200537"/>
    </source>
</evidence>
<evidence type="ECO:0000256" key="5">
    <source>
        <dbReference type="ARBA" id="ARBA00023172"/>
    </source>
</evidence>
<dbReference type="EMBL" id="JAKNHJ010000031">
    <property type="protein sequence ID" value="MCG4618748.1"/>
    <property type="molecule type" value="Genomic_DNA"/>
</dbReference>
<evidence type="ECO:0000256" key="4">
    <source>
        <dbReference type="ARBA" id="ARBA00023125"/>
    </source>
</evidence>
<dbReference type="InterPro" id="IPR018289">
    <property type="entry name" value="MULE_transposase_dom"/>
</dbReference>